<dbReference type="PANTHER" id="PTHR37813">
    <property type="entry name" value="FELS-2 PROPHAGE PROTEIN"/>
    <property type="match status" value="1"/>
</dbReference>
<sequence>MASSSKEQELAIKIAGKVENSFKQSLGVTEDGLNKIASVAKKAAAVAAAAFAAVKVGDFISGAVDEYAEFEQAMANTSAIAGASADDYAKLSAAAREAGKATTFTASEAADALGYMALAGWNVEESTAALTPVLKLAEATQADLATTSDQVTDSMSAMGVGIDDLQGYLDVIVTTNNKANTTAADLMDAFIGCGGAARAAGMNYKETSTALGILANNGIKGSEAGTALNSMLVRISTKDVAQKAFKDLGVAVYDSSGEMRNMRDILVDLNGAMAGMTQEQKNSYMSAIAGTNYYSQFGYLLDGVKEGVNGSASAWDELAGAIDNSTGALDAMDATATGTLQGALARFQSAISDLKISMVEDFGPYAMQIIDAVALKIPDITAGFSELIQKLPIQEFMNGVGQMAGGVLDFVGKIVDGQSFFEAFSSTLSEDFGVELPGSVQTFLGVIQNLWDDFQSFIGWIGSTAEATLGGLKDTIAEHEPQLQAIMDLLSDVQQKFSEAFGGASDDASSLVSGGLPALVGALLDVLGAAANVLDKFVEWKGFIPTVTTLATAIAGFKLAKTAIEIAKVTKAMTLLRVAKIKDKAETLYLNALYAKDAIVKAASTAATWAQTAATTAWNVVCTAATAVTTALGAAFTFLTSPIGLVILAIGAVIAIGVLLYKNWDTVKEKAGQLGEWISAKFSALKDAVCNAVDGFKDKFPVAFEFIKGVFDGWWTTVKGVIDGVKQVFQGIIDFVAGVFTGDWSRALDGLKNIFLGAFNALKSLALAPLNALKGVVTGAFNAIDTATGGKLTAIKEKASECWNNVKQTAGTVLQAAKDTVSEKLNNMKTAYEQHGGGIKGVAAAAVEGVKGYYTAGYTFIDNLTGGKLSAIKDKFTSKMGEVKASVSEAFNNVKDTAGNLMETARANVGAKLDAMKSAYDSAGGGIKGVVAGAMAGVQSTFSSVMSTVDTLTGGKLSSITSAFTNKLNAAQTAVTNVLGNIKQAFSDKLEAAKSVVTGALDKIKGAFNFKWSLPHLNLPHISVSGGQAPYGIAGKGSLPKFSIEWYKNGGIMTQPTAFGINPESGNLMAGGEAGPEAIVPLSQLWEKMTTILKGILAESQNGGAGNALSALVDKVGAAMQGSTQTPISGLLDRLSGGGNEPQPATANGAPINYAPVYNFNGAAPTKDDLVEAERMSQAEFNEMMEQWQRDNDRKRF</sequence>
<dbReference type="Pfam" id="PF10145">
    <property type="entry name" value="PhageMin_Tail"/>
    <property type="match status" value="1"/>
</dbReference>
<accession>A0A8S5NRJ1</accession>
<evidence type="ECO:0000256" key="1">
    <source>
        <dbReference type="ARBA" id="ARBA00022465"/>
    </source>
</evidence>
<name>A0A8S5NRJ1_9CAUD</name>
<keyword evidence="4" id="KW-0472">Membrane</keyword>
<feature type="region of interest" description="Disordered" evidence="3">
    <location>
        <begin position="1129"/>
        <end position="1148"/>
    </location>
</feature>
<feature type="transmembrane region" description="Helical" evidence="4">
    <location>
        <begin position="632"/>
        <end position="661"/>
    </location>
</feature>
<reference evidence="6" key="1">
    <citation type="journal article" date="2021" name="Proc. Natl. Acad. Sci. U.S.A.">
        <title>A Catalog of Tens of Thousands of Viruses from Human Metagenomes Reveals Hidden Associations with Chronic Diseases.</title>
        <authorList>
            <person name="Tisza M.J."/>
            <person name="Buck C.B."/>
        </authorList>
    </citation>
    <scope>NUCLEOTIDE SEQUENCE</scope>
    <source>
        <strain evidence="6">Ct0YK8</strain>
    </source>
</reference>
<dbReference type="Gene3D" id="1.20.120.20">
    <property type="entry name" value="Apolipoprotein"/>
    <property type="match status" value="2"/>
</dbReference>
<dbReference type="GO" id="GO:0098003">
    <property type="term" value="P:viral tail assembly"/>
    <property type="evidence" value="ECO:0007669"/>
    <property type="project" value="UniProtKB-KW"/>
</dbReference>
<evidence type="ECO:0000259" key="5">
    <source>
        <dbReference type="Pfam" id="PF10145"/>
    </source>
</evidence>
<keyword evidence="1" id="KW-1245">Viral tail assembly</keyword>
<dbReference type="EMBL" id="BK015222">
    <property type="protein sequence ID" value="DAD96667.1"/>
    <property type="molecule type" value="Genomic_DNA"/>
</dbReference>
<dbReference type="NCBIfam" id="TIGR01760">
    <property type="entry name" value="tape_meas_TP901"/>
    <property type="match status" value="1"/>
</dbReference>
<keyword evidence="4" id="KW-1133">Transmembrane helix</keyword>
<evidence type="ECO:0000256" key="2">
    <source>
        <dbReference type="ARBA" id="ARBA00022612"/>
    </source>
</evidence>
<evidence type="ECO:0000256" key="3">
    <source>
        <dbReference type="SAM" id="MobiDB-lite"/>
    </source>
</evidence>
<dbReference type="PANTHER" id="PTHR37813:SF1">
    <property type="entry name" value="FELS-2 PROPHAGE PROTEIN"/>
    <property type="match status" value="1"/>
</dbReference>
<protein>
    <submittedName>
        <fullName evidence="6">Minor tail protein</fullName>
    </submittedName>
</protein>
<dbReference type="InterPro" id="IPR010090">
    <property type="entry name" value="Phage_tape_meas"/>
</dbReference>
<evidence type="ECO:0000256" key="4">
    <source>
        <dbReference type="SAM" id="Phobius"/>
    </source>
</evidence>
<keyword evidence="4" id="KW-0812">Transmembrane</keyword>
<evidence type="ECO:0000313" key="6">
    <source>
        <dbReference type="EMBL" id="DAD96667.1"/>
    </source>
</evidence>
<dbReference type="SUPFAM" id="SSF58113">
    <property type="entry name" value="Apolipoprotein A-I"/>
    <property type="match status" value="1"/>
</dbReference>
<proteinExistence type="predicted"/>
<keyword evidence="2" id="KW-1188">Viral release from host cell</keyword>
<feature type="domain" description="Phage tail tape measure protein" evidence="5">
    <location>
        <begin position="93"/>
        <end position="290"/>
    </location>
</feature>
<organism evidence="6">
    <name type="scientific">Caudovirales sp. ct0YK8</name>
    <dbReference type="NCBI Taxonomy" id="2826764"/>
    <lineage>
        <taxon>Viruses</taxon>
        <taxon>Duplodnaviria</taxon>
        <taxon>Heunggongvirae</taxon>
        <taxon>Uroviricota</taxon>
        <taxon>Caudoviricetes</taxon>
    </lineage>
</organism>